<comment type="similarity">
    <text evidence="2">Belongs to the enolase family.</text>
</comment>
<evidence type="ECO:0000256" key="4">
    <source>
        <dbReference type="ARBA" id="ARBA00017068"/>
    </source>
</evidence>
<evidence type="ECO:0000256" key="5">
    <source>
        <dbReference type="ARBA" id="ARBA00022525"/>
    </source>
</evidence>
<feature type="region of interest" description="Disordered" evidence="8">
    <location>
        <begin position="58"/>
        <end position="88"/>
    </location>
</feature>
<evidence type="ECO:0000313" key="10">
    <source>
        <dbReference type="EMBL" id="SDO63063.1"/>
    </source>
</evidence>
<dbReference type="EC" id="4.2.1.11" evidence="3"/>
<dbReference type="SMART" id="SM01192">
    <property type="entry name" value="Enolase_C"/>
    <property type="match status" value="1"/>
</dbReference>
<reference evidence="11" key="1">
    <citation type="submission" date="2016-10" db="EMBL/GenBank/DDBJ databases">
        <authorList>
            <person name="de Groot N.N."/>
        </authorList>
    </citation>
    <scope>NUCLEOTIDE SEQUENCE [LARGE SCALE GENOMIC DNA]</scope>
    <source>
        <strain evidence="11">BP1-145</strain>
    </source>
</reference>
<evidence type="ECO:0000256" key="6">
    <source>
        <dbReference type="ARBA" id="ARBA00023152"/>
    </source>
</evidence>
<dbReference type="Pfam" id="PF00113">
    <property type="entry name" value="Enolase_C"/>
    <property type="match status" value="1"/>
</dbReference>
<feature type="domain" description="Enolase C-terminal TIM barrel" evidence="9">
    <location>
        <begin position="1"/>
        <end position="84"/>
    </location>
</feature>
<evidence type="ECO:0000313" key="11">
    <source>
        <dbReference type="Proteomes" id="UP000199134"/>
    </source>
</evidence>
<keyword evidence="6" id="KW-0324">Glycolysis</keyword>
<dbReference type="InterPro" id="IPR020810">
    <property type="entry name" value="Enolase_C"/>
</dbReference>
<dbReference type="Proteomes" id="UP000199134">
    <property type="component" value="Unassembled WGS sequence"/>
</dbReference>
<dbReference type="InterPro" id="IPR036849">
    <property type="entry name" value="Enolase-like_C_sf"/>
</dbReference>
<evidence type="ECO:0000256" key="1">
    <source>
        <dbReference type="ARBA" id="ARBA00005031"/>
    </source>
</evidence>
<dbReference type="GO" id="GO:0006096">
    <property type="term" value="P:glycolytic process"/>
    <property type="evidence" value="ECO:0007669"/>
    <property type="project" value="UniProtKB-UniPathway"/>
</dbReference>
<protein>
    <recommendedName>
        <fullName evidence="4">Enolase</fullName>
        <ecNumber evidence="3">4.2.1.11</ecNumber>
    </recommendedName>
</protein>
<proteinExistence type="inferred from homology"/>
<evidence type="ECO:0000259" key="9">
    <source>
        <dbReference type="SMART" id="SM01192"/>
    </source>
</evidence>
<comment type="caution">
    <text evidence="10">The sequence shown here is derived from an EMBL/GenBank/DDBJ whole genome shotgun (WGS) entry which is preliminary data.</text>
</comment>
<gene>
    <name evidence="10" type="ORF">SAMN04487900_1452</name>
</gene>
<dbReference type="UniPathway" id="UPA00109">
    <property type="reaction ID" value="UER00187"/>
</dbReference>
<evidence type="ECO:0000256" key="8">
    <source>
        <dbReference type="SAM" id="MobiDB-lite"/>
    </source>
</evidence>
<feature type="compositionally biased region" description="Low complexity" evidence="8">
    <location>
        <begin position="67"/>
        <end position="88"/>
    </location>
</feature>
<dbReference type="EMBL" id="FNIW01000045">
    <property type="protein sequence ID" value="SDO63063.1"/>
    <property type="molecule type" value="Genomic_DNA"/>
</dbReference>
<keyword evidence="7" id="KW-0456">Lyase</keyword>
<dbReference type="SUPFAM" id="SSF51604">
    <property type="entry name" value="Enolase C-terminal domain-like"/>
    <property type="match status" value="1"/>
</dbReference>
<evidence type="ECO:0000256" key="2">
    <source>
        <dbReference type="ARBA" id="ARBA00009604"/>
    </source>
</evidence>
<sequence length="88" mass="9321">MIRPVGASNEREAIRMGAEVFHNLAKLLKARGLSTAVGDEGGYAPDFDGIEDALSQPTSRLPIWNNSSPSTLSTLSRTDSTRTTGTTG</sequence>
<dbReference type="Gene3D" id="3.20.20.120">
    <property type="entry name" value="Enolase-like C-terminal domain"/>
    <property type="match status" value="1"/>
</dbReference>
<keyword evidence="5" id="KW-0964">Secreted</keyword>
<evidence type="ECO:0000256" key="7">
    <source>
        <dbReference type="ARBA" id="ARBA00023239"/>
    </source>
</evidence>
<accession>A0A1H0L4Y3</accession>
<dbReference type="AlphaFoldDB" id="A0A1H0L4Y3"/>
<organism evidence="10 11">
    <name type="scientific">Prevotella communis</name>
    <dbReference type="NCBI Taxonomy" id="2913614"/>
    <lineage>
        <taxon>Bacteria</taxon>
        <taxon>Pseudomonadati</taxon>
        <taxon>Bacteroidota</taxon>
        <taxon>Bacteroidia</taxon>
        <taxon>Bacteroidales</taxon>
        <taxon>Prevotellaceae</taxon>
        <taxon>Prevotella</taxon>
    </lineage>
</organism>
<comment type="pathway">
    <text evidence="1">Carbohydrate degradation; glycolysis; pyruvate from D-glyceraldehyde 3-phosphate: step 4/5.</text>
</comment>
<name>A0A1H0L4Y3_9BACT</name>
<evidence type="ECO:0000256" key="3">
    <source>
        <dbReference type="ARBA" id="ARBA00012058"/>
    </source>
</evidence>
<dbReference type="GO" id="GO:0004634">
    <property type="term" value="F:phosphopyruvate hydratase activity"/>
    <property type="evidence" value="ECO:0007669"/>
    <property type="project" value="UniProtKB-EC"/>
</dbReference>